<comment type="caution">
    <text evidence="2">The sequence shown here is derived from an EMBL/GenBank/DDBJ whole genome shotgun (WGS) entry which is preliminary data.</text>
</comment>
<protein>
    <submittedName>
        <fullName evidence="2">Uncharacterized protein</fullName>
    </submittedName>
</protein>
<dbReference type="Proteomes" id="UP000623269">
    <property type="component" value="Unassembled WGS sequence"/>
</dbReference>
<evidence type="ECO:0000313" key="3">
    <source>
        <dbReference type="Proteomes" id="UP000623269"/>
    </source>
</evidence>
<feature type="transmembrane region" description="Helical" evidence="1">
    <location>
        <begin position="40"/>
        <end position="61"/>
    </location>
</feature>
<sequence length="66" mass="7489">MVNIRNVVLAILLLIALALCGTVVIKIFDLIFGLEYESIWIIGFRVGFLAWILLIGGNVIYKIRKR</sequence>
<organism evidence="2 3">
    <name type="scientific">Mobilitalea sibirica</name>
    <dbReference type="NCBI Taxonomy" id="1462919"/>
    <lineage>
        <taxon>Bacteria</taxon>
        <taxon>Bacillati</taxon>
        <taxon>Bacillota</taxon>
        <taxon>Clostridia</taxon>
        <taxon>Lachnospirales</taxon>
        <taxon>Lachnospiraceae</taxon>
        <taxon>Mobilitalea</taxon>
    </lineage>
</organism>
<dbReference type="AlphaFoldDB" id="A0A8J7HDL4"/>
<name>A0A8J7HDL4_9FIRM</name>
<evidence type="ECO:0000256" key="1">
    <source>
        <dbReference type="SAM" id="Phobius"/>
    </source>
</evidence>
<keyword evidence="3" id="KW-1185">Reference proteome</keyword>
<dbReference type="RefSeq" id="WP_197661133.1">
    <property type="nucleotide sequence ID" value="NZ_JAEAGR010000007.1"/>
</dbReference>
<reference evidence="2" key="1">
    <citation type="submission" date="2020-12" db="EMBL/GenBank/DDBJ databases">
        <title>M. sibirica DSM 26468T genome.</title>
        <authorList>
            <person name="Thieme N."/>
            <person name="Rettenmaier R."/>
            <person name="Zverlov V."/>
            <person name="Liebl W."/>
        </authorList>
    </citation>
    <scope>NUCLEOTIDE SEQUENCE</scope>
    <source>
        <strain evidence="2">DSM 26468</strain>
    </source>
</reference>
<proteinExistence type="predicted"/>
<dbReference type="EMBL" id="JAEAGR010000007">
    <property type="protein sequence ID" value="MBH1940909.1"/>
    <property type="molecule type" value="Genomic_DNA"/>
</dbReference>
<gene>
    <name evidence="2" type="ORF">I5677_08405</name>
</gene>
<keyword evidence="1" id="KW-0472">Membrane</keyword>
<accession>A0A8J7HDL4</accession>
<feature type="transmembrane region" description="Helical" evidence="1">
    <location>
        <begin position="7"/>
        <end position="28"/>
    </location>
</feature>
<keyword evidence="1" id="KW-1133">Transmembrane helix</keyword>
<evidence type="ECO:0000313" key="2">
    <source>
        <dbReference type="EMBL" id="MBH1940909.1"/>
    </source>
</evidence>
<keyword evidence="1" id="KW-0812">Transmembrane</keyword>